<sequence>MKRVRCEVPAKKTYGDLGDACATAHALDVVGDRWSLIVVRELMLGPRRFADLQSAVVGITPTVLTERLRHLAGVGVVEHATLDDLARTRAYRLTPWGRGLEDVMAALGRWAHGSPGFPVAGGSMTPDGAIVAMRTMTPPTPEAPRPVELGIDLVDVRRAAAGVRRYRLRWRARSFELVEGLAEAPDATVTGDSTAWTEVVFGMGPLEEAERDGRLAVDGDVDALTTVLELYRSVLAG</sequence>
<dbReference type="PANTHER" id="PTHR33204">
    <property type="entry name" value="TRANSCRIPTIONAL REGULATOR, MARR FAMILY"/>
    <property type="match status" value="1"/>
</dbReference>
<proteinExistence type="predicted"/>
<evidence type="ECO:0000256" key="1">
    <source>
        <dbReference type="ARBA" id="ARBA00023015"/>
    </source>
</evidence>
<dbReference type="InterPro" id="IPR036390">
    <property type="entry name" value="WH_DNA-bd_sf"/>
</dbReference>
<dbReference type="SUPFAM" id="SSF55718">
    <property type="entry name" value="SCP-like"/>
    <property type="match status" value="1"/>
</dbReference>
<name>A0ABP5BYE5_9ACTN</name>
<keyword evidence="2" id="KW-0238">DNA-binding</keyword>
<dbReference type="SUPFAM" id="SSF46785">
    <property type="entry name" value="Winged helix' DNA-binding domain"/>
    <property type="match status" value="1"/>
</dbReference>
<dbReference type="PROSITE" id="PS51118">
    <property type="entry name" value="HTH_HXLR"/>
    <property type="match status" value="1"/>
</dbReference>
<dbReference type="InterPro" id="IPR036388">
    <property type="entry name" value="WH-like_DNA-bd_sf"/>
</dbReference>
<evidence type="ECO:0000313" key="6">
    <source>
        <dbReference type="Proteomes" id="UP001500571"/>
    </source>
</evidence>
<keyword evidence="3" id="KW-0804">Transcription</keyword>
<organism evidence="5 6">
    <name type="scientific">Nocardioides panacihumi</name>
    <dbReference type="NCBI Taxonomy" id="400774"/>
    <lineage>
        <taxon>Bacteria</taxon>
        <taxon>Bacillati</taxon>
        <taxon>Actinomycetota</taxon>
        <taxon>Actinomycetes</taxon>
        <taxon>Propionibacteriales</taxon>
        <taxon>Nocardioidaceae</taxon>
        <taxon>Nocardioides</taxon>
    </lineage>
</organism>
<dbReference type="EMBL" id="BAAAPB010000001">
    <property type="protein sequence ID" value="GAA1952877.1"/>
    <property type="molecule type" value="Genomic_DNA"/>
</dbReference>
<keyword evidence="6" id="KW-1185">Reference proteome</keyword>
<reference evidence="6" key="1">
    <citation type="journal article" date="2019" name="Int. J. Syst. Evol. Microbiol.">
        <title>The Global Catalogue of Microorganisms (GCM) 10K type strain sequencing project: providing services to taxonomists for standard genome sequencing and annotation.</title>
        <authorList>
            <consortium name="The Broad Institute Genomics Platform"/>
            <consortium name="The Broad Institute Genome Sequencing Center for Infectious Disease"/>
            <person name="Wu L."/>
            <person name="Ma J."/>
        </authorList>
    </citation>
    <scope>NUCLEOTIDE SEQUENCE [LARGE SCALE GENOMIC DNA]</scope>
    <source>
        <strain evidence="6">JCM 15309</strain>
    </source>
</reference>
<dbReference type="Gene3D" id="3.30.1050.10">
    <property type="entry name" value="SCP2 sterol-binding domain"/>
    <property type="match status" value="1"/>
</dbReference>
<feature type="domain" description="HTH hxlR-type" evidence="4">
    <location>
        <begin position="21"/>
        <end position="119"/>
    </location>
</feature>
<evidence type="ECO:0000259" key="4">
    <source>
        <dbReference type="PROSITE" id="PS51118"/>
    </source>
</evidence>
<gene>
    <name evidence="5" type="ORF">GCM10009798_10110</name>
</gene>
<keyword evidence="1" id="KW-0805">Transcription regulation</keyword>
<dbReference type="Proteomes" id="UP001500571">
    <property type="component" value="Unassembled WGS sequence"/>
</dbReference>
<evidence type="ECO:0000256" key="2">
    <source>
        <dbReference type="ARBA" id="ARBA00023125"/>
    </source>
</evidence>
<dbReference type="InterPro" id="IPR002577">
    <property type="entry name" value="HTH_HxlR"/>
</dbReference>
<evidence type="ECO:0000256" key="3">
    <source>
        <dbReference type="ARBA" id="ARBA00023163"/>
    </source>
</evidence>
<dbReference type="Pfam" id="PF01638">
    <property type="entry name" value="HxlR"/>
    <property type="match status" value="1"/>
</dbReference>
<dbReference type="Gene3D" id="1.10.10.10">
    <property type="entry name" value="Winged helix-like DNA-binding domain superfamily/Winged helix DNA-binding domain"/>
    <property type="match status" value="1"/>
</dbReference>
<dbReference type="PANTHER" id="PTHR33204:SF18">
    <property type="entry name" value="TRANSCRIPTIONAL REGULATORY PROTEIN"/>
    <property type="match status" value="1"/>
</dbReference>
<comment type="caution">
    <text evidence="5">The sequence shown here is derived from an EMBL/GenBank/DDBJ whole genome shotgun (WGS) entry which is preliminary data.</text>
</comment>
<evidence type="ECO:0000313" key="5">
    <source>
        <dbReference type="EMBL" id="GAA1952877.1"/>
    </source>
</evidence>
<accession>A0ABP5BYE5</accession>
<protein>
    <submittedName>
        <fullName evidence="5">Winged helix-turn-helix transcriptional regulator</fullName>
    </submittedName>
</protein>
<dbReference type="InterPro" id="IPR036527">
    <property type="entry name" value="SCP2_sterol-bd_dom_sf"/>
</dbReference>